<dbReference type="SUPFAM" id="SSF56281">
    <property type="entry name" value="Metallo-hydrolase/oxidoreductase"/>
    <property type="match status" value="1"/>
</dbReference>
<dbReference type="SMART" id="SM00849">
    <property type="entry name" value="Lactamase_B"/>
    <property type="match status" value="1"/>
</dbReference>
<feature type="transmembrane region" description="Helical" evidence="6">
    <location>
        <begin position="389"/>
        <end position="408"/>
    </location>
</feature>
<dbReference type="CDD" id="cd07731">
    <property type="entry name" value="ComA-like_MBL-fold"/>
    <property type="match status" value="1"/>
</dbReference>
<dbReference type="NCBIfam" id="TIGR00360">
    <property type="entry name" value="ComEC_N-term"/>
    <property type="match status" value="1"/>
</dbReference>
<organism evidence="8 9">
    <name type="scientific">Deinobacterium chartae</name>
    <dbReference type="NCBI Taxonomy" id="521158"/>
    <lineage>
        <taxon>Bacteria</taxon>
        <taxon>Thermotogati</taxon>
        <taxon>Deinococcota</taxon>
        <taxon>Deinococci</taxon>
        <taxon>Deinococcales</taxon>
        <taxon>Deinococcaceae</taxon>
        <taxon>Deinobacterium</taxon>
    </lineage>
</organism>
<feature type="transmembrane region" description="Helical" evidence="6">
    <location>
        <begin position="327"/>
        <end position="347"/>
    </location>
</feature>
<accession>A0A841I1J7</accession>
<dbReference type="Gene3D" id="3.60.15.10">
    <property type="entry name" value="Ribonuclease Z/Hydroxyacylglutathione hydrolase-like"/>
    <property type="match status" value="1"/>
</dbReference>
<dbReference type="RefSeq" id="WP_343058395.1">
    <property type="nucleotide sequence ID" value="NZ_JACHHG010000009.1"/>
</dbReference>
<dbReference type="EMBL" id="JACHHG010000009">
    <property type="protein sequence ID" value="MBB6099113.1"/>
    <property type="molecule type" value="Genomic_DNA"/>
</dbReference>
<dbReference type="PANTHER" id="PTHR30619:SF1">
    <property type="entry name" value="RECOMBINATION PROTEIN 2"/>
    <property type="match status" value="1"/>
</dbReference>
<protein>
    <submittedName>
        <fullName evidence="8">Competence protein ComEC</fullName>
    </submittedName>
</protein>
<dbReference type="Proteomes" id="UP000569951">
    <property type="component" value="Unassembled WGS sequence"/>
</dbReference>
<feature type="transmembrane region" description="Helical" evidence="6">
    <location>
        <begin position="7"/>
        <end position="28"/>
    </location>
</feature>
<dbReference type="GO" id="GO:0030420">
    <property type="term" value="P:establishment of competence for transformation"/>
    <property type="evidence" value="ECO:0007669"/>
    <property type="project" value="InterPro"/>
</dbReference>
<evidence type="ECO:0000256" key="3">
    <source>
        <dbReference type="ARBA" id="ARBA00022692"/>
    </source>
</evidence>
<dbReference type="InterPro" id="IPR004797">
    <property type="entry name" value="Competence_ComEC/Rec2"/>
</dbReference>
<evidence type="ECO:0000256" key="1">
    <source>
        <dbReference type="ARBA" id="ARBA00004651"/>
    </source>
</evidence>
<evidence type="ECO:0000256" key="6">
    <source>
        <dbReference type="SAM" id="Phobius"/>
    </source>
</evidence>
<dbReference type="GO" id="GO:0005886">
    <property type="term" value="C:plasma membrane"/>
    <property type="evidence" value="ECO:0007669"/>
    <property type="project" value="UniProtKB-SubCell"/>
</dbReference>
<keyword evidence="4 6" id="KW-1133">Transmembrane helix</keyword>
<keyword evidence="5 6" id="KW-0472">Membrane</keyword>
<keyword evidence="2" id="KW-1003">Cell membrane</keyword>
<dbReference type="InterPro" id="IPR052159">
    <property type="entry name" value="Competence_DNA_uptake"/>
</dbReference>
<feature type="transmembrane region" description="Helical" evidence="6">
    <location>
        <begin position="232"/>
        <end position="251"/>
    </location>
</feature>
<gene>
    <name evidence="8" type="ORF">HNR42_002549</name>
</gene>
<evidence type="ECO:0000256" key="2">
    <source>
        <dbReference type="ARBA" id="ARBA00022475"/>
    </source>
</evidence>
<proteinExistence type="predicted"/>
<feature type="transmembrane region" description="Helical" evidence="6">
    <location>
        <begin position="445"/>
        <end position="464"/>
    </location>
</feature>
<name>A0A841I1J7_9DEIO</name>
<evidence type="ECO:0000256" key="4">
    <source>
        <dbReference type="ARBA" id="ARBA00022989"/>
    </source>
</evidence>
<comment type="subcellular location">
    <subcellularLocation>
        <location evidence="1">Cell membrane</location>
        <topology evidence="1">Multi-pass membrane protein</topology>
    </subcellularLocation>
</comment>
<feature type="transmembrane region" description="Helical" evidence="6">
    <location>
        <begin position="359"/>
        <end position="382"/>
    </location>
</feature>
<dbReference type="AlphaFoldDB" id="A0A841I1J7"/>
<comment type="caution">
    <text evidence="8">The sequence shown here is derived from an EMBL/GenBank/DDBJ whole genome shotgun (WGS) entry which is preliminary data.</text>
</comment>
<sequence>MRLALPLVLLAGLVGGILLAWGMVWGLLLPLVACLTDRRAAPALLVLLAVAGGWLRAALEPQGDPLQVYREQPVTLSGTWDGQFLSLEEPPARVALSPRPALPPGQLTVSGRLGAPQGRGNFGGFDYAAWLSLRGVKDVLYGAKVKEHLEAGGLRAWFARGLHAGLPEREGALMLALELGDRRETAEQTLGEWNVNDAFARAGTAHFMALSGQHVAILVGAAGLLLVPLGAWRYPVLILLLIGYLLLVGTAPSILRAGLQGGAVLFALWVGRGRLEVVGTLALAGLVSLLAEPDWLLDLGFQLSYLAVLGLALSARLAERLPPWGPAWLRLGLCATFCAQLTTLPLIADAFGALPWISLLSNAVCAPLMVPLVPLGLLAGLLGPAGAAVNLLTGPLASLLLTLTGFFARPDPLPWSSLEPSGYLIYGLWASGVALWLLRRLRGVHLLLLTLLAILAAALPSRLLPARELVFLDVGQGDSTLLRLGERAVLIDGGGTPRGDYDVGERTVIPALRALGVLDLEVVVATHADADHIEGLVSVLRRVPVRELWIGHRKPGDPLLEALLTAARERGVRVREVRRGDVLELPGARLEVLAPWEPFRAQDNANSVALRLEAGPFRAAFLGDTPTPLEEALGLGELDLLKVAHHGSRHSTSEKLLQETRPRMAVISVGRNGYGHPAPDVIARLEAAGTQVWRTDRVGAVRLRLP</sequence>
<feature type="domain" description="Metallo-beta-lactamase" evidence="7">
    <location>
        <begin position="476"/>
        <end position="671"/>
    </location>
</feature>
<dbReference type="PANTHER" id="PTHR30619">
    <property type="entry name" value="DNA INTERNALIZATION/COMPETENCE PROTEIN COMEC/REC2"/>
    <property type="match status" value="1"/>
</dbReference>
<reference evidence="8 9" key="1">
    <citation type="submission" date="2020-08" db="EMBL/GenBank/DDBJ databases">
        <title>Genomic Encyclopedia of Type Strains, Phase IV (KMG-IV): sequencing the most valuable type-strain genomes for metagenomic binning, comparative biology and taxonomic classification.</title>
        <authorList>
            <person name="Goeker M."/>
        </authorList>
    </citation>
    <scope>NUCLEOTIDE SEQUENCE [LARGE SCALE GENOMIC DNA]</scope>
    <source>
        <strain evidence="8 9">DSM 21458</strain>
    </source>
</reference>
<evidence type="ECO:0000313" key="9">
    <source>
        <dbReference type="Proteomes" id="UP000569951"/>
    </source>
</evidence>
<keyword evidence="9" id="KW-1185">Reference proteome</keyword>
<dbReference type="Pfam" id="PF00753">
    <property type="entry name" value="Lactamase_B"/>
    <property type="match status" value="1"/>
</dbReference>
<dbReference type="InterPro" id="IPR036866">
    <property type="entry name" value="RibonucZ/Hydroxyglut_hydro"/>
</dbReference>
<evidence type="ECO:0000259" key="7">
    <source>
        <dbReference type="SMART" id="SM00849"/>
    </source>
</evidence>
<feature type="transmembrane region" description="Helical" evidence="6">
    <location>
        <begin position="295"/>
        <end position="315"/>
    </location>
</feature>
<dbReference type="Pfam" id="PF03772">
    <property type="entry name" value="Competence"/>
    <property type="match status" value="1"/>
</dbReference>
<dbReference type="InterPro" id="IPR001279">
    <property type="entry name" value="Metallo-B-lactamas"/>
</dbReference>
<dbReference type="NCBIfam" id="TIGR00361">
    <property type="entry name" value="ComEC_Rec2"/>
    <property type="match status" value="1"/>
</dbReference>
<feature type="transmembrane region" description="Helical" evidence="6">
    <location>
        <begin position="420"/>
        <end position="438"/>
    </location>
</feature>
<dbReference type="InterPro" id="IPR035681">
    <property type="entry name" value="ComA-like_MBL"/>
</dbReference>
<feature type="transmembrane region" description="Helical" evidence="6">
    <location>
        <begin position="207"/>
        <end position="226"/>
    </location>
</feature>
<evidence type="ECO:0000256" key="5">
    <source>
        <dbReference type="ARBA" id="ARBA00023136"/>
    </source>
</evidence>
<dbReference type="InterPro" id="IPR004477">
    <property type="entry name" value="ComEC_N"/>
</dbReference>
<keyword evidence="3 6" id="KW-0812">Transmembrane</keyword>
<evidence type="ECO:0000313" key="8">
    <source>
        <dbReference type="EMBL" id="MBB6099113.1"/>
    </source>
</evidence>